<dbReference type="EMBL" id="LGRX02003945">
    <property type="protein sequence ID" value="KAK3281223.1"/>
    <property type="molecule type" value="Genomic_DNA"/>
</dbReference>
<sequence length="214" mass="21881">MYSLVLFTRLIAALSLTCLLAASLCDARAALGAKGAETCSNPDEEYCNACGAVGAPSCCDEDACFAVQPYSGANLTAACARMCHTGLTSTVIKESGLEKCSNPDEEYCNACGAVGAPSCCDEDACFAVQPYSGANLTAACARMCHTGLTSTVIKESGLEKCSNPDEEYCNACGAVGAPSCCDEDACFAVQPYSGANLTAACARMCHTGLDATII</sequence>
<gene>
    <name evidence="2" type="ORF">CYMTET_10971</name>
</gene>
<keyword evidence="3" id="KW-1185">Reference proteome</keyword>
<name>A0AAE0LDF8_9CHLO</name>
<reference evidence="2 3" key="1">
    <citation type="journal article" date="2015" name="Genome Biol. Evol.">
        <title>Comparative Genomics of a Bacterivorous Green Alga Reveals Evolutionary Causalities and Consequences of Phago-Mixotrophic Mode of Nutrition.</title>
        <authorList>
            <person name="Burns J.A."/>
            <person name="Paasch A."/>
            <person name="Narechania A."/>
            <person name="Kim E."/>
        </authorList>
    </citation>
    <scope>NUCLEOTIDE SEQUENCE [LARGE SCALE GENOMIC DNA]</scope>
    <source>
        <strain evidence="2 3">PLY_AMNH</strain>
    </source>
</reference>
<accession>A0AAE0LDF8</accession>
<organism evidence="2 3">
    <name type="scientific">Cymbomonas tetramitiformis</name>
    <dbReference type="NCBI Taxonomy" id="36881"/>
    <lineage>
        <taxon>Eukaryota</taxon>
        <taxon>Viridiplantae</taxon>
        <taxon>Chlorophyta</taxon>
        <taxon>Pyramimonadophyceae</taxon>
        <taxon>Pyramimonadales</taxon>
        <taxon>Pyramimonadaceae</taxon>
        <taxon>Cymbomonas</taxon>
    </lineage>
</organism>
<proteinExistence type="predicted"/>
<evidence type="ECO:0000313" key="2">
    <source>
        <dbReference type="EMBL" id="KAK3281223.1"/>
    </source>
</evidence>
<dbReference type="AlphaFoldDB" id="A0AAE0LDF8"/>
<evidence type="ECO:0000256" key="1">
    <source>
        <dbReference type="SAM" id="SignalP"/>
    </source>
</evidence>
<feature type="signal peptide" evidence="1">
    <location>
        <begin position="1"/>
        <end position="21"/>
    </location>
</feature>
<feature type="chain" id="PRO_5041955159" evidence="1">
    <location>
        <begin position="22"/>
        <end position="214"/>
    </location>
</feature>
<keyword evidence="1" id="KW-0732">Signal</keyword>
<protein>
    <submittedName>
        <fullName evidence="2">Uncharacterized protein</fullName>
    </submittedName>
</protein>
<comment type="caution">
    <text evidence="2">The sequence shown here is derived from an EMBL/GenBank/DDBJ whole genome shotgun (WGS) entry which is preliminary data.</text>
</comment>
<evidence type="ECO:0000313" key="3">
    <source>
        <dbReference type="Proteomes" id="UP001190700"/>
    </source>
</evidence>
<dbReference type="Proteomes" id="UP001190700">
    <property type="component" value="Unassembled WGS sequence"/>
</dbReference>